<keyword evidence="6" id="KW-0165">Cleavage on pair of basic residues</keyword>
<evidence type="ECO:0000259" key="11">
    <source>
        <dbReference type="Pfam" id="PF03768"/>
    </source>
</evidence>
<keyword evidence="7 10" id="KW-0732">Signal</keyword>
<evidence type="ECO:0000256" key="6">
    <source>
        <dbReference type="ARBA" id="ARBA00022685"/>
    </source>
</evidence>
<evidence type="ECO:0000256" key="2">
    <source>
        <dbReference type="ARBA" id="ARBA00007550"/>
    </source>
</evidence>
<dbReference type="Proteomes" id="UP000791440">
    <property type="component" value="Unassembled WGS sequence"/>
</dbReference>
<accession>A0A921ZXN7</accession>
<evidence type="ECO:0000256" key="4">
    <source>
        <dbReference type="ARBA" id="ARBA00022529"/>
    </source>
</evidence>
<evidence type="ECO:0000256" key="5">
    <source>
        <dbReference type="ARBA" id="ARBA00022588"/>
    </source>
</evidence>
<reference evidence="13" key="1">
    <citation type="journal article" date="2016" name="Insect Biochem. Mol. Biol.">
        <title>Multifaceted biological insights from a draft genome sequence of the tobacco hornworm moth, Manduca sexta.</title>
        <authorList>
            <person name="Kanost M.R."/>
            <person name="Arrese E.L."/>
            <person name="Cao X."/>
            <person name="Chen Y.R."/>
            <person name="Chellapilla S."/>
            <person name="Goldsmith M.R."/>
            <person name="Grosse-Wilde E."/>
            <person name="Heckel D.G."/>
            <person name="Herndon N."/>
            <person name="Jiang H."/>
            <person name="Papanicolaou A."/>
            <person name="Qu J."/>
            <person name="Soulages J.L."/>
            <person name="Vogel H."/>
            <person name="Walters J."/>
            <person name="Waterhouse R.M."/>
            <person name="Ahn S.J."/>
            <person name="Almeida F.C."/>
            <person name="An C."/>
            <person name="Aqrawi P."/>
            <person name="Bretschneider A."/>
            <person name="Bryant W.B."/>
            <person name="Bucks S."/>
            <person name="Chao H."/>
            <person name="Chevignon G."/>
            <person name="Christen J.M."/>
            <person name="Clarke D.F."/>
            <person name="Dittmer N.T."/>
            <person name="Ferguson L.C.F."/>
            <person name="Garavelou S."/>
            <person name="Gordon K.H.J."/>
            <person name="Gunaratna R.T."/>
            <person name="Han Y."/>
            <person name="Hauser F."/>
            <person name="He Y."/>
            <person name="Heidel-Fischer H."/>
            <person name="Hirsh A."/>
            <person name="Hu Y."/>
            <person name="Jiang H."/>
            <person name="Kalra D."/>
            <person name="Klinner C."/>
            <person name="Konig C."/>
            <person name="Kovar C."/>
            <person name="Kroll A.R."/>
            <person name="Kuwar S.S."/>
            <person name="Lee S.L."/>
            <person name="Lehman R."/>
            <person name="Li K."/>
            <person name="Li Z."/>
            <person name="Liang H."/>
            <person name="Lovelace S."/>
            <person name="Lu Z."/>
            <person name="Mansfield J.H."/>
            <person name="McCulloch K.J."/>
            <person name="Mathew T."/>
            <person name="Morton B."/>
            <person name="Muzny D.M."/>
            <person name="Neunemann D."/>
            <person name="Ongeri F."/>
            <person name="Pauchet Y."/>
            <person name="Pu L.L."/>
            <person name="Pyrousis I."/>
            <person name="Rao X.J."/>
            <person name="Redding A."/>
            <person name="Roesel C."/>
            <person name="Sanchez-Gracia A."/>
            <person name="Schaack S."/>
            <person name="Shukla A."/>
            <person name="Tetreau G."/>
            <person name="Wang Y."/>
            <person name="Xiong G.H."/>
            <person name="Traut W."/>
            <person name="Walsh T.K."/>
            <person name="Worley K.C."/>
            <person name="Wu D."/>
            <person name="Wu W."/>
            <person name="Wu Y.Q."/>
            <person name="Zhang X."/>
            <person name="Zou Z."/>
            <person name="Zucker H."/>
            <person name="Briscoe A.D."/>
            <person name="Burmester T."/>
            <person name="Clem R.J."/>
            <person name="Feyereisen R."/>
            <person name="Grimmelikhuijzen C.J.P."/>
            <person name="Hamodrakas S.J."/>
            <person name="Hansson B.S."/>
            <person name="Huguet E."/>
            <person name="Jermiin L.S."/>
            <person name="Lan Q."/>
            <person name="Lehman H.K."/>
            <person name="Lorenzen M."/>
            <person name="Merzendorfer H."/>
            <person name="Michalopoulos I."/>
            <person name="Morton D.B."/>
            <person name="Muthukrishnan S."/>
            <person name="Oakeshott J.G."/>
            <person name="Palmer W."/>
            <person name="Park Y."/>
            <person name="Passarelli A.L."/>
            <person name="Rozas J."/>
            <person name="Schwartz L.M."/>
            <person name="Smith W."/>
            <person name="Southgate A."/>
            <person name="Vilcinskas A."/>
            <person name="Vogt R."/>
            <person name="Wang P."/>
            <person name="Werren J."/>
            <person name="Yu X.Q."/>
            <person name="Zhou J.J."/>
            <person name="Brown S.J."/>
            <person name="Scherer S.E."/>
            <person name="Richards S."/>
            <person name="Blissard G.W."/>
        </authorList>
    </citation>
    <scope>NUCLEOTIDE SEQUENCE</scope>
</reference>
<evidence type="ECO:0000256" key="3">
    <source>
        <dbReference type="ARBA" id="ARBA00022525"/>
    </source>
</evidence>
<dbReference type="InterPro" id="IPR005521">
    <property type="entry name" value="Attacin_C"/>
</dbReference>
<feature type="signal peptide" evidence="10">
    <location>
        <begin position="1"/>
        <end position="17"/>
    </location>
</feature>
<sequence length="204" mass="21868">MMFKSFVLLCLAACVLADIGKITINQDGTSGIGMKLPLAHNDKNVISAVGAAGFTPNLKLGSATAGLALDNVKGHSLTLTDTHIPGRGDKLSAEGTLNLFRDANHKLDANAFASRNMPDTPYLPNYNTYGGGLDYMFKDKVGASFTAAHSDFIDRNDYSLGGKLNLYRSPSSSLDFKAGLNKFDMPSMSSGWEPFSGFSFSKFF</sequence>
<dbReference type="EMBL" id="JH669479">
    <property type="protein sequence ID" value="KAG6465356.1"/>
    <property type="molecule type" value="Genomic_DNA"/>
</dbReference>
<protein>
    <recommendedName>
        <fullName evidence="15">Attacin</fullName>
    </recommendedName>
</protein>
<keyword evidence="8" id="KW-0391">Immunity</keyword>
<dbReference type="EMBL" id="JH669479">
    <property type="protein sequence ID" value="KAG6465355.1"/>
    <property type="molecule type" value="Genomic_DNA"/>
</dbReference>
<comment type="subcellular location">
    <subcellularLocation>
        <location evidence="1">Secreted</location>
    </subcellularLocation>
</comment>
<organism evidence="13 14">
    <name type="scientific">Manduca sexta</name>
    <name type="common">Tobacco hawkmoth</name>
    <name type="synonym">Tobacco hornworm</name>
    <dbReference type="NCBI Taxonomy" id="7130"/>
    <lineage>
        <taxon>Eukaryota</taxon>
        <taxon>Metazoa</taxon>
        <taxon>Ecdysozoa</taxon>
        <taxon>Arthropoda</taxon>
        <taxon>Hexapoda</taxon>
        <taxon>Insecta</taxon>
        <taxon>Pterygota</taxon>
        <taxon>Neoptera</taxon>
        <taxon>Endopterygota</taxon>
        <taxon>Lepidoptera</taxon>
        <taxon>Glossata</taxon>
        <taxon>Ditrysia</taxon>
        <taxon>Bombycoidea</taxon>
        <taxon>Sphingidae</taxon>
        <taxon>Sphinginae</taxon>
        <taxon>Sphingini</taxon>
        <taxon>Manduca</taxon>
    </lineage>
</organism>
<comment type="similarity">
    <text evidence="2">Belongs to the attacin/sarcotoxin-2 family.</text>
</comment>
<feature type="domain" description="Attacin N-terminal" evidence="11">
    <location>
        <begin position="20"/>
        <end position="83"/>
    </location>
</feature>
<dbReference type="AlphaFoldDB" id="A0A921ZXN7"/>
<dbReference type="InterPro" id="IPR005520">
    <property type="entry name" value="Attacin_N"/>
</dbReference>
<keyword evidence="4" id="KW-0929">Antimicrobial</keyword>
<evidence type="ECO:0000256" key="9">
    <source>
        <dbReference type="ARBA" id="ARBA00023022"/>
    </source>
</evidence>
<evidence type="ECO:0000313" key="13">
    <source>
        <dbReference type="EMBL" id="KAG6465355.1"/>
    </source>
</evidence>
<dbReference type="GO" id="GO:0005576">
    <property type="term" value="C:extracellular region"/>
    <property type="evidence" value="ECO:0007669"/>
    <property type="project" value="UniProtKB-SubCell"/>
</dbReference>
<proteinExistence type="inferred from homology"/>
<evidence type="ECO:0000259" key="12">
    <source>
        <dbReference type="Pfam" id="PF03769"/>
    </source>
</evidence>
<evidence type="ECO:0000313" key="14">
    <source>
        <dbReference type="Proteomes" id="UP000791440"/>
    </source>
</evidence>
<evidence type="ECO:0000256" key="10">
    <source>
        <dbReference type="SAM" id="SignalP"/>
    </source>
</evidence>
<feature type="domain" description="Attacin C-terminal" evidence="12">
    <location>
        <begin position="85"/>
        <end position="204"/>
    </location>
</feature>
<keyword evidence="14" id="KW-1185">Reference proteome</keyword>
<keyword evidence="9" id="KW-0044">Antibiotic</keyword>
<dbReference type="GO" id="GO:0045087">
    <property type="term" value="P:innate immune response"/>
    <property type="evidence" value="ECO:0007669"/>
    <property type="project" value="UniProtKB-KW"/>
</dbReference>
<dbReference type="GO" id="GO:0042742">
    <property type="term" value="P:defense response to bacterium"/>
    <property type="evidence" value="ECO:0007669"/>
    <property type="project" value="UniProtKB-KW"/>
</dbReference>
<keyword evidence="3" id="KW-0964">Secreted</keyword>
<keyword evidence="5" id="KW-0399">Innate immunity</keyword>
<gene>
    <name evidence="13" type="ORF">O3G_MSEX015098</name>
</gene>
<comment type="caution">
    <text evidence="13">The sequence shown here is derived from an EMBL/GenBank/DDBJ whole genome shotgun (WGS) entry which is preliminary data.</text>
</comment>
<evidence type="ECO:0000256" key="1">
    <source>
        <dbReference type="ARBA" id="ARBA00004613"/>
    </source>
</evidence>
<evidence type="ECO:0000256" key="7">
    <source>
        <dbReference type="ARBA" id="ARBA00022729"/>
    </source>
</evidence>
<name>A0A921ZXN7_MANSE</name>
<reference evidence="13" key="2">
    <citation type="submission" date="2020-12" db="EMBL/GenBank/DDBJ databases">
        <authorList>
            <person name="Kanost M."/>
        </authorList>
    </citation>
    <scope>NUCLEOTIDE SEQUENCE</scope>
</reference>
<evidence type="ECO:0008006" key="15">
    <source>
        <dbReference type="Google" id="ProtNLM"/>
    </source>
</evidence>
<evidence type="ECO:0000256" key="8">
    <source>
        <dbReference type="ARBA" id="ARBA00022859"/>
    </source>
</evidence>
<feature type="chain" id="PRO_5038276630" description="Attacin" evidence="10">
    <location>
        <begin position="18"/>
        <end position="204"/>
    </location>
</feature>
<dbReference type="Pfam" id="PF03768">
    <property type="entry name" value="Attacin_N"/>
    <property type="match status" value="1"/>
</dbReference>
<dbReference type="Pfam" id="PF03769">
    <property type="entry name" value="Attacin_C"/>
    <property type="match status" value="1"/>
</dbReference>